<comment type="catalytic activity">
    <reaction evidence="6">
        <text>a 1-acyl-sn-glycero-3-phosphocholine + H2O = sn-glycerol 3-phosphocholine + a fatty acid + H(+)</text>
        <dbReference type="Rhea" id="RHEA:15177"/>
        <dbReference type="ChEBI" id="CHEBI:15377"/>
        <dbReference type="ChEBI" id="CHEBI:15378"/>
        <dbReference type="ChEBI" id="CHEBI:16870"/>
        <dbReference type="ChEBI" id="CHEBI:28868"/>
        <dbReference type="ChEBI" id="CHEBI:58168"/>
        <dbReference type="EC" id="3.1.1.5"/>
    </reaction>
</comment>
<keyword evidence="3 5" id="KW-0442">Lipid degradation</keyword>
<dbReference type="PANTHER" id="PTHR10728:SF40">
    <property type="entry name" value="PATATIN FAMILY PROTEIN"/>
    <property type="match status" value="1"/>
</dbReference>
<feature type="region of interest" description="Disordered" evidence="7">
    <location>
        <begin position="345"/>
        <end position="412"/>
    </location>
</feature>
<dbReference type="GeneID" id="89922058"/>
<dbReference type="Proteomes" id="UP001337655">
    <property type="component" value="Unassembled WGS sequence"/>
</dbReference>
<dbReference type="GO" id="GO:0005829">
    <property type="term" value="C:cytosol"/>
    <property type="evidence" value="ECO:0007669"/>
    <property type="project" value="TreeGrafter"/>
</dbReference>
<sequence length="1097" mass="122541">MVSPSSQLATAAQQVTTFNGVLDEVCEDLSTIPRARGHGTKLSAAKSNARLDRLPDKLKNIVLNVMQLERECETSRADLEDVNYELQDVKRERDRLRTENATRRAGTDGTPGRLQESRREVERLQTEKRDLAQQLQDATSNEPKLRSLKTENAKLKRDVDTLKIEKSDLVQQLRDADSNGSTVRKLKMENANLKSNVETLKTEKSDLLRQIRASDSNGSSVRRLKVENANLKDEVDTLKIDKADLRRERDDLKKERDGLTSRKEELKRETAGLKLRNQALEKQVQDMLEVKCISCRKRVKHWCTLRGGWQYYSARRRELALGIAFGSFAIVGFGALGGPKLQRADGANFTESSPWRNKPTVVSHNASPSERAGETGKPSPYPPDSAEGAQPPPPQTKGHSTIDAEADSSVETVSAWQNATGKVAAVRDSFTGWDFSALKVKVTGALPPWIRTLPGYMDKLNNELSGAPWSLSWEIWEDAHDPEINPEIIWDADVRISKDLCPAEQAFLSARQRHTTKALAKYLGVPEAEVHPEDVPKIAMCGSGGGLRALVAGASSSLCAQESGLFDCVTYTAGVSGSCWMQTLYNSSIGRQDYQNIINHLKQRIGVHIAYPPAALGLLATAPTSKFLLSGFVEKLRGVPDADLGVVDVYGLLLAARLLVPKGELRVDDSDLKISKQSSYVENGAAPLPIYTAVRHEIPGSMKGDGEPSKYAWHNDINQDWFQWFEWTPYEFFCEELECGIPTWAVGRSFNAGQTEWRDNGLALPELRTPLMMGIWGSAFCATLSHYYKEIKPILMAAGLSKLDVLLQGRQDELGKVHPLDPAMIPNYAKGLRSRLPESCPESIEETSHLQLMDAGMSNNLPIYPLLRPGRDVDVIIAFDASADVKSDNWVKVVDSYARQRGIRGWPMGAGWPPKTNEQQQTTKELGEAQQAVSGQMNDVLESTQQIDEQEDLGYCNVWVGSIEEQHEDAGLPPSRRVKFDGDAEHLSSPDAGLALIYFPFLANDKVPGVDPMTSDFMSTWNFVYEPEEIDKVVALARANFNEGREQTRRTIRAVWERKRKLRLQREEEERDIQRRYRLRHFEHNDDGSQADHFSGN</sequence>
<evidence type="ECO:0000313" key="9">
    <source>
        <dbReference type="EMBL" id="KAK5175569.1"/>
    </source>
</evidence>
<feature type="region of interest" description="Disordered" evidence="7">
    <location>
        <begin position="93"/>
        <end position="126"/>
    </location>
</feature>
<dbReference type="SUPFAM" id="SSF52151">
    <property type="entry name" value="FabD/lysophospholipase-like"/>
    <property type="match status" value="1"/>
</dbReference>
<accession>A0AAV9PRC5</accession>
<proteinExistence type="inferred from homology"/>
<evidence type="ECO:0000256" key="1">
    <source>
        <dbReference type="ARBA" id="ARBA00008780"/>
    </source>
</evidence>
<feature type="compositionally biased region" description="Basic and acidic residues" evidence="7">
    <location>
        <begin position="115"/>
        <end position="126"/>
    </location>
</feature>
<comment type="caution">
    <text evidence="9">The sequence shown here is derived from an EMBL/GenBank/DDBJ whole genome shotgun (WGS) entry which is preliminary data.</text>
</comment>
<feature type="domain" description="PLA2c" evidence="8">
    <location>
        <begin position="486"/>
        <end position="1087"/>
    </location>
</feature>
<evidence type="ECO:0000313" key="10">
    <source>
        <dbReference type="Proteomes" id="UP001337655"/>
    </source>
</evidence>
<dbReference type="Gene3D" id="3.40.1090.10">
    <property type="entry name" value="Cytosolic phospholipase A2 catalytic domain"/>
    <property type="match status" value="1"/>
</dbReference>
<feature type="compositionally biased region" description="Basic and acidic residues" evidence="7">
    <location>
        <begin position="93"/>
        <end position="106"/>
    </location>
</feature>
<keyword evidence="10" id="KW-1185">Reference proteome</keyword>
<protein>
    <recommendedName>
        <fullName evidence="6">Lysophospholipase</fullName>
        <ecNumber evidence="6">3.1.1.5</ecNumber>
    </recommendedName>
</protein>
<dbReference type="SMART" id="SM00022">
    <property type="entry name" value="PLAc"/>
    <property type="match status" value="1"/>
</dbReference>
<dbReference type="InterPro" id="IPR016035">
    <property type="entry name" value="Acyl_Trfase/lysoPLipase"/>
</dbReference>
<dbReference type="Pfam" id="PF01735">
    <property type="entry name" value="PLA2_B"/>
    <property type="match status" value="1"/>
</dbReference>
<feature type="compositionally biased region" description="Polar residues" evidence="7">
    <location>
        <begin position="349"/>
        <end position="368"/>
    </location>
</feature>
<dbReference type="EC" id="3.1.1.5" evidence="6"/>
<evidence type="ECO:0000256" key="4">
    <source>
        <dbReference type="ARBA" id="ARBA00023098"/>
    </source>
</evidence>
<comment type="similarity">
    <text evidence="1 6">Belongs to the lysophospholipase family.</text>
</comment>
<organism evidence="9 10">
    <name type="scientific">Saxophila tyrrhenica</name>
    <dbReference type="NCBI Taxonomy" id="1690608"/>
    <lineage>
        <taxon>Eukaryota</taxon>
        <taxon>Fungi</taxon>
        <taxon>Dikarya</taxon>
        <taxon>Ascomycota</taxon>
        <taxon>Pezizomycotina</taxon>
        <taxon>Dothideomycetes</taxon>
        <taxon>Dothideomycetidae</taxon>
        <taxon>Mycosphaerellales</taxon>
        <taxon>Extremaceae</taxon>
        <taxon>Saxophila</taxon>
    </lineage>
</organism>
<keyword evidence="2 5" id="KW-0378">Hydrolase</keyword>
<evidence type="ECO:0000256" key="5">
    <source>
        <dbReference type="PROSITE-ProRule" id="PRU00555"/>
    </source>
</evidence>
<gene>
    <name evidence="9" type="ORF">LTR77_000708</name>
</gene>
<dbReference type="GO" id="GO:0004623">
    <property type="term" value="F:phospholipase A2 activity"/>
    <property type="evidence" value="ECO:0007669"/>
    <property type="project" value="TreeGrafter"/>
</dbReference>
<keyword evidence="4 5" id="KW-0443">Lipid metabolism</keyword>
<dbReference type="AlphaFoldDB" id="A0AAV9PRC5"/>
<dbReference type="Gene3D" id="1.20.5.1000">
    <property type="entry name" value="arf6 gtpase in complex with a specific effector, jip4"/>
    <property type="match status" value="1"/>
</dbReference>
<evidence type="ECO:0000256" key="2">
    <source>
        <dbReference type="ARBA" id="ARBA00022801"/>
    </source>
</evidence>
<dbReference type="EMBL" id="JAVRRT010000001">
    <property type="protein sequence ID" value="KAK5175569.1"/>
    <property type="molecule type" value="Genomic_DNA"/>
</dbReference>
<evidence type="ECO:0000256" key="6">
    <source>
        <dbReference type="RuleBase" id="RU362103"/>
    </source>
</evidence>
<dbReference type="InterPro" id="IPR002642">
    <property type="entry name" value="LysoPLipase_cat_dom"/>
</dbReference>
<name>A0AAV9PRC5_9PEZI</name>
<dbReference type="PROSITE" id="PS51210">
    <property type="entry name" value="PLA2C"/>
    <property type="match status" value="1"/>
</dbReference>
<dbReference type="CDD" id="cd00147">
    <property type="entry name" value="cPLA2_like"/>
    <property type="match status" value="1"/>
</dbReference>
<evidence type="ECO:0000259" key="8">
    <source>
        <dbReference type="PROSITE" id="PS51210"/>
    </source>
</evidence>
<dbReference type="GO" id="GO:0046475">
    <property type="term" value="P:glycerophospholipid catabolic process"/>
    <property type="evidence" value="ECO:0007669"/>
    <property type="project" value="TreeGrafter"/>
</dbReference>
<dbReference type="PANTHER" id="PTHR10728">
    <property type="entry name" value="CYTOSOLIC PHOSPHOLIPASE A2"/>
    <property type="match status" value="1"/>
</dbReference>
<dbReference type="GO" id="GO:0004622">
    <property type="term" value="F:phosphatidylcholine lysophospholipase activity"/>
    <property type="evidence" value="ECO:0007669"/>
    <property type="project" value="UniProtKB-EC"/>
</dbReference>
<reference evidence="9 10" key="1">
    <citation type="submission" date="2023-08" db="EMBL/GenBank/DDBJ databases">
        <title>Black Yeasts Isolated from many extreme environments.</title>
        <authorList>
            <person name="Coleine C."/>
            <person name="Stajich J.E."/>
            <person name="Selbmann L."/>
        </authorList>
    </citation>
    <scope>NUCLEOTIDE SEQUENCE [LARGE SCALE GENOMIC DNA]</scope>
    <source>
        <strain evidence="9 10">CCFEE 5935</strain>
    </source>
</reference>
<evidence type="ECO:0000256" key="3">
    <source>
        <dbReference type="ARBA" id="ARBA00022963"/>
    </source>
</evidence>
<evidence type="ECO:0000256" key="7">
    <source>
        <dbReference type="SAM" id="MobiDB-lite"/>
    </source>
</evidence>
<dbReference type="RefSeq" id="XP_064664207.1">
    <property type="nucleotide sequence ID" value="XM_064797973.1"/>
</dbReference>